<sequence>MWVIEPGSTQYPDEIYTPYGQGGVAVSPTGYVYVSGGSDYLWEVDPATNDIVNTFTLSPDAVGMGPVAVSPAGPAAGYVYVANYLSNTVSIIQP</sequence>
<accession>A0A7I7Y722</accession>
<dbReference type="InterPro" id="IPR015943">
    <property type="entry name" value="WD40/YVTN_repeat-like_dom_sf"/>
</dbReference>
<dbReference type="AlphaFoldDB" id="A0A7I7Y722"/>
<gene>
    <name evidence="1" type="ORF">MCNS_05030</name>
</gene>
<name>A0A7I7Y722_9MYCO</name>
<dbReference type="EMBL" id="AP022613">
    <property type="protein sequence ID" value="BBZ37440.1"/>
    <property type="molecule type" value="Genomic_DNA"/>
</dbReference>
<reference evidence="1 2" key="1">
    <citation type="journal article" date="2019" name="Emerg. Microbes Infect.">
        <title>Comprehensive subspecies identification of 175 nontuberculous mycobacteria species based on 7547 genomic profiles.</title>
        <authorList>
            <person name="Matsumoto Y."/>
            <person name="Kinjo T."/>
            <person name="Motooka D."/>
            <person name="Nabeya D."/>
            <person name="Jung N."/>
            <person name="Uechi K."/>
            <person name="Horii T."/>
            <person name="Iida T."/>
            <person name="Fujita J."/>
            <person name="Nakamura S."/>
        </authorList>
    </citation>
    <scope>NUCLEOTIDE SEQUENCE [LARGE SCALE GENOMIC DNA]</scope>
    <source>
        <strain evidence="1 2">JCM 14738</strain>
    </source>
</reference>
<evidence type="ECO:0000313" key="1">
    <source>
        <dbReference type="EMBL" id="BBZ37440.1"/>
    </source>
</evidence>
<protein>
    <submittedName>
        <fullName evidence="1">Uncharacterized protein</fullName>
    </submittedName>
</protein>
<dbReference type="Gene3D" id="2.130.10.10">
    <property type="entry name" value="YVTN repeat-like/Quinoprotein amine dehydrogenase"/>
    <property type="match status" value="1"/>
</dbReference>
<dbReference type="SUPFAM" id="SSF51004">
    <property type="entry name" value="C-terminal (heme d1) domain of cytochrome cd1-nitrite reductase"/>
    <property type="match status" value="1"/>
</dbReference>
<keyword evidence="2" id="KW-1185">Reference proteome</keyword>
<evidence type="ECO:0000313" key="2">
    <source>
        <dbReference type="Proteomes" id="UP000467385"/>
    </source>
</evidence>
<dbReference type="Proteomes" id="UP000467385">
    <property type="component" value="Chromosome"/>
</dbReference>
<proteinExistence type="predicted"/>
<organism evidence="1 2">
    <name type="scientific">Mycobacterium conspicuum</name>
    <dbReference type="NCBI Taxonomy" id="44010"/>
    <lineage>
        <taxon>Bacteria</taxon>
        <taxon>Bacillati</taxon>
        <taxon>Actinomycetota</taxon>
        <taxon>Actinomycetes</taxon>
        <taxon>Mycobacteriales</taxon>
        <taxon>Mycobacteriaceae</taxon>
        <taxon>Mycobacterium</taxon>
    </lineage>
</organism>
<dbReference type="InterPro" id="IPR011048">
    <property type="entry name" value="Haem_d1_sf"/>
</dbReference>